<dbReference type="Pfam" id="PF13579">
    <property type="entry name" value="Glyco_trans_4_4"/>
    <property type="match status" value="1"/>
</dbReference>
<keyword evidence="2 4" id="KW-0808">Transferase</keyword>
<gene>
    <name evidence="4" type="primary">mshA</name>
    <name evidence="4" type="ORF">EPICR_20197</name>
</gene>
<sequence>MPTALMWGRFDPGYSRNRMVRKLFEKLGWRVEAFRPFSSRTGRAEALFRGPGRPDLVWVPCFRQRDIPSAASRAGKWGVPLVIDPLISAFEKEVFEKKKHAPGSPGARRLLEWEKGLFSAADLTVADTPAHADFFCENFELDPDRTAVFHVGAEQDMFRPMPPPPPGPPFEILFYGSFIHLQGADVIVEAARKSRDMGLEARWVLLGDGDLKEETEKKAAGLDHVRFEPWIDYHALPGRIAKAHILLGIFGTTPKAGFVIPNKVFQAMASGRPVITRRSDAYTGAIQESDLIGWTEAGDPGSLAARVKKWLSDPDGLKSRGEATARLFRDFFSEKRLEKTLSNIVDRAMERVRE</sequence>
<dbReference type="Pfam" id="PF13692">
    <property type="entry name" value="Glyco_trans_1_4"/>
    <property type="match status" value="1"/>
</dbReference>
<proteinExistence type="predicted"/>
<organism evidence="4">
    <name type="scientific">uncultured Desulfobacteraceae bacterium</name>
    <dbReference type="NCBI Taxonomy" id="218296"/>
    <lineage>
        <taxon>Bacteria</taxon>
        <taxon>Pseudomonadati</taxon>
        <taxon>Thermodesulfobacteriota</taxon>
        <taxon>Desulfobacteria</taxon>
        <taxon>Desulfobacterales</taxon>
        <taxon>Desulfobacteraceae</taxon>
        <taxon>environmental samples</taxon>
    </lineage>
</organism>
<accession>A0A484HEU5</accession>
<dbReference type="EMBL" id="CAACVI010000012">
    <property type="protein sequence ID" value="VEN73728.1"/>
    <property type="molecule type" value="Genomic_DNA"/>
</dbReference>
<reference evidence="4" key="1">
    <citation type="submission" date="2019-01" db="EMBL/GenBank/DDBJ databases">
        <authorList>
            <consortium name="Genoscope - CEA"/>
            <person name="William W."/>
        </authorList>
    </citation>
    <scope>NUCLEOTIDE SEQUENCE</scope>
    <source>
        <strain evidence="4">CR-1</strain>
    </source>
</reference>
<evidence type="ECO:0000313" key="4">
    <source>
        <dbReference type="EMBL" id="VEN73728.1"/>
    </source>
</evidence>
<dbReference type="SUPFAM" id="SSF53756">
    <property type="entry name" value="UDP-Glycosyltransferase/glycogen phosphorylase"/>
    <property type="match status" value="1"/>
</dbReference>
<keyword evidence="1 4" id="KW-0328">Glycosyltransferase</keyword>
<dbReference type="PANTHER" id="PTHR12526:SF510">
    <property type="entry name" value="D-INOSITOL 3-PHOSPHATE GLYCOSYLTRANSFERASE"/>
    <property type="match status" value="1"/>
</dbReference>
<dbReference type="AlphaFoldDB" id="A0A484HEU5"/>
<evidence type="ECO:0000256" key="1">
    <source>
        <dbReference type="ARBA" id="ARBA00022676"/>
    </source>
</evidence>
<evidence type="ECO:0000259" key="3">
    <source>
        <dbReference type="Pfam" id="PF13579"/>
    </source>
</evidence>
<dbReference type="InterPro" id="IPR028098">
    <property type="entry name" value="Glyco_trans_4-like_N"/>
</dbReference>
<dbReference type="PANTHER" id="PTHR12526">
    <property type="entry name" value="GLYCOSYLTRANSFERASE"/>
    <property type="match status" value="1"/>
</dbReference>
<dbReference type="GO" id="GO:0102710">
    <property type="term" value="F:D-inositol-3-phosphate glycosyltransferase activity"/>
    <property type="evidence" value="ECO:0007669"/>
    <property type="project" value="UniProtKB-EC"/>
</dbReference>
<dbReference type="Gene3D" id="3.40.50.2000">
    <property type="entry name" value="Glycogen Phosphorylase B"/>
    <property type="match status" value="2"/>
</dbReference>
<protein>
    <submittedName>
        <fullName evidence="4">D-inositol 3-phosphate glycosyltransferase</fullName>
        <ecNumber evidence="4">2.4.1.250</ecNumber>
    </submittedName>
</protein>
<dbReference type="EC" id="2.4.1.250" evidence="4"/>
<feature type="domain" description="Glycosyltransferase subfamily 4-like N-terminal" evidence="3">
    <location>
        <begin position="41"/>
        <end position="152"/>
    </location>
</feature>
<name>A0A484HEU5_9BACT</name>
<evidence type="ECO:0000256" key="2">
    <source>
        <dbReference type="ARBA" id="ARBA00022679"/>
    </source>
</evidence>